<evidence type="ECO:0008006" key="4">
    <source>
        <dbReference type="Google" id="ProtNLM"/>
    </source>
</evidence>
<evidence type="ECO:0000313" key="2">
    <source>
        <dbReference type="EMBL" id="KFM70738.1"/>
    </source>
</evidence>
<dbReference type="GO" id="GO:0005737">
    <property type="term" value="C:cytoplasm"/>
    <property type="evidence" value="ECO:0007669"/>
    <property type="project" value="TreeGrafter"/>
</dbReference>
<sequence>MGNSQARAVYEANLPESFRRPQTDSSLEAFIRAKYEQKKYIAKEWVPPPAPKPAFDIEEEKRKEREKKKSRSKVSAVIEIPALPQHPTALPRPHSTGPHSPSSKPVHQDPPKSNAHQVPGTDLLNLGEASAAIDDNIFDAFLSAPVASVPEKSLPTTQAIPNVNAVPKNSVSNDEADFFSQKSEADVNQTNKMTKESILSLYGSNACQIPVTQHIAPVYGVSGGMYLGQPAYSQVGMSGFQAPNPGINTCNTGANVSAVYNPFASFGASSVRQDSRTHPNVWIGGRDESLIVAHGLGQVSQQMANLQISGQAWNVGVSPGPINTSGLIINSTQA</sequence>
<evidence type="ECO:0000313" key="3">
    <source>
        <dbReference type="Proteomes" id="UP000054359"/>
    </source>
</evidence>
<dbReference type="PANTHER" id="PTHR45705:SF1">
    <property type="entry name" value="FI20236P1"/>
    <property type="match status" value="1"/>
</dbReference>
<gene>
    <name evidence="2" type="ORF">X975_10107</name>
</gene>
<dbReference type="OMA" id="DSRTHPN"/>
<protein>
    <recommendedName>
        <fullName evidence="4">Stromal membrane-associated protein 1</fullName>
    </recommendedName>
</protein>
<dbReference type="OrthoDB" id="73919at2759"/>
<accession>A0A087U049</accession>
<dbReference type="AlphaFoldDB" id="A0A087U049"/>
<reference evidence="2 3" key="1">
    <citation type="submission" date="2013-11" db="EMBL/GenBank/DDBJ databases">
        <title>Genome sequencing of Stegodyphus mimosarum.</title>
        <authorList>
            <person name="Bechsgaard J."/>
        </authorList>
    </citation>
    <scope>NUCLEOTIDE SEQUENCE [LARGE SCALE GENOMIC DNA]</scope>
</reference>
<organism evidence="2 3">
    <name type="scientific">Stegodyphus mimosarum</name>
    <name type="common">African social velvet spider</name>
    <dbReference type="NCBI Taxonomy" id="407821"/>
    <lineage>
        <taxon>Eukaryota</taxon>
        <taxon>Metazoa</taxon>
        <taxon>Ecdysozoa</taxon>
        <taxon>Arthropoda</taxon>
        <taxon>Chelicerata</taxon>
        <taxon>Arachnida</taxon>
        <taxon>Araneae</taxon>
        <taxon>Araneomorphae</taxon>
        <taxon>Entelegynae</taxon>
        <taxon>Eresoidea</taxon>
        <taxon>Eresidae</taxon>
        <taxon>Stegodyphus</taxon>
    </lineage>
</organism>
<proteinExistence type="predicted"/>
<feature type="non-terminal residue" evidence="2">
    <location>
        <position position="334"/>
    </location>
</feature>
<dbReference type="STRING" id="407821.A0A087U049"/>
<feature type="region of interest" description="Disordered" evidence="1">
    <location>
        <begin position="1"/>
        <end position="23"/>
    </location>
</feature>
<keyword evidence="3" id="KW-1185">Reference proteome</keyword>
<dbReference type="EMBL" id="KK117538">
    <property type="protein sequence ID" value="KFM70738.1"/>
    <property type="molecule type" value="Genomic_DNA"/>
</dbReference>
<dbReference type="InterPro" id="IPR038508">
    <property type="entry name" value="ArfGAP_dom_sf"/>
</dbReference>
<dbReference type="PANTHER" id="PTHR45705">
    <property type="entry name" value="FI20236P1"/>
    <property type="match status" value="1"/>
</dbReference>
<name>A0A087U049_STEMI</name>
<evidence type="ECO:0000256" key="1">
    <source>
        <dbReference type="SAM" id="MobiDB-lite"/>
    </source>
</evidence>
<dbReference type="GO" id="GO:0005096">
    <property type="term" value="F:GTPase activator activity"/>
    <property type="evidence" value="ECO:0007669"/>
    <property type="project" value="TreeGrafter"/>
</dbReference>
<dbReference type="InterPro" id="IPR051718">
    <property type="entry name" value="ARF_GTPase-activating"/>
</dbReference>
<dbReference type="Gene3D" id="1.10.220.150">
    <property type="entry name" value="Arf GTPase activating protein"/>
    <property type="match status" value="1"/>
</dbReference>
<dbReference type="Proteomes" id="UP000054359">
    <property type="component" value="Unassembled WGS sequence"/>
</dbReference>
<feature type="region of interest" description="Disordered" evidence="1">
    <location>
        <begin position="43"/>
        <end position="121"/>
    </location>
</feature>